<keyword evidence="1" id="KW-1133">Transmembrane helix</keyword>
<evidence type="ECO:0000256" key="1">
    <source>
        <dbReference type="SAM" id="Phobius"/>
    </source>
</evidence>
<comment type="caution">
    <text evidence="2">The sequence shown here is derived from an EMBL/GenBank/DDBJ whole genome shotgun (WGS) entry which is preliminary data.</text>
</comment>
<organism evidence="2 3">
    <name type="scientific">Parnassius apollo</name>
    <name type="common">Apollo butterfly</name>
    <name type="synonym">Papilio apollo</name>
    <dbReference type="NCBI Taxonomy" id="110799"/>
    <lineage>
        <taxon>Eukaryota</taxon>
        <taxon>Metazoa</taxon>
        <taxon>Ecdysozoa</taxon>
        <taxon>Arthropoda</taxon>
        <taxon>Hexapoda</taxon>
        <taxon>Insecta</taxon>
        <taxon>Pterygota</taxon>
        <taxon>Neoptera</taxon>
        <taxon>Endopterygota</taxon>
        <taxon>Lepidoptera</taxon>
        <taxon>Glossata</taxon>
        <taxon>Ditrysia</taxon>
        <taxon>Papilionoidea</taxon>
        <taxon>Papilionidae</taxon>
        <taxon>Parnassiinae</taxon>
        <taxon>Parnassini</taxon>
        <taxon>Parnassius</taxon>
        <taxon>Parnassius</taxon>
    </lineage>
</organism>
<gene>
    <name evidence="2" type="ORF">PAPOLLO_LOCUS17188</name>
</gene>
<reference evidence="2" key="1">
    <citation type="submission" date="2021-04" db="EMBL/GenBank/DDBJ databases">
        <authorList>
            <person name="Tunstrom K."/>
        </authorList>
    </citation>
    <scope>NUCLEOTIDE SEQUENCE</scope>
</reference>
<keyword evidence="1" id="KW-0472">Membrane</keyword>
<accession>A0A8S3XDS4</accession>
<proteinExistence type="predicted"/>
<sequence>MPALFALDDYQSCISDPIGVYCLARFDLHSDQRSQLITLIKEYSDDQIKHYNHSHVERGICVTKTCRKILGDKAIAKGVDLTDTLEKCFNKSLWEDYELKAKLSLVYYCDTYGEEDEIDLGEKVFMSTIIFILILNIAGNCYDIYVKKTGRNLNGLAKNKKKNKLVNGLFTLYIFSKGFNKTSAHGPPNCGLTLVKLVSEVRGGLIFKLKLKCVLCNMTFILEADHPGDELDIISSAVAGSIAIVCLMSMVSLLLAISYLRRKWTW</sequence>
<dbReference type="Proteomes" id="UP000691718">
    <property type="component" value="Unassembled WGS sequence"/>
</dbReference>
<evidence type="ECO:0000313" key="3">
    <source>
        <dbReference type="Proteomes" id="UP000691718"/>
    </source>
</evidence>
<keyword evidence="3" id="KW-1185">Reference proteome</keyword>
<name>A0A8S3XDS4_PARAO</name>
<evidence type="ECO:0000313" key="2">
    <source>
        <dbReference type="EMBL" id="CAG5020000.1"/>
    </source>
</evidence>
<dbReference type="OrthoDB" id="10265389at2759"/>
<dbReference type="AlphaFoldDB" id="A0A8S3XDS4"/>
<protein>
    <submittedName>
        <fullName evidence="2">(apollo) hypothetical protein</fullName>
    </submittedName>
</protein>
<keyword evidence="1" id="KW-0812">Transmembrane</keyword>
<dbReference type="EMBL" id="CAJQZP010001133">
    <property type="protein sequence ID" value="CAG5020000.1"/>
    <property type="molecule type" value="Genomic_DNA"/>
</dbReference>
<feature type="transmembrane region" description="Helical" evidence="1">
    <location>
        <begin position="237"/>
        <end position="260"/>
    </location>
</feature>